<proteinExistence type="inferred from homology"/>
<organism evidence="5 6">
    <name type="scientific">Heterostelium pallidum (strain ATCC 26659 / Pp 5 / PN500)</name>
    <name type="common">Cellular slime mold</name>
    <name type="synonym">Polysphondylium pallidum</name>
    <dbReference type="NCBI Taxonomy" id="670386"/>
    <lineage>
        <taxon>Eukaryota</taxon>
        <taxon>Amoebozoa</taxon>
        <taxon>Evosea</taxon>
        <taxon>Eumycetozoa</taxon>
        <taxon>Dictyostelia</taxon>
        <taxon>Acytosteliales</taxon>
        <taxon>Acytosteliaceae</taxon>
        <taxon>Heterostelium</taxon>
    </lineage>
</organism>
<feature type="coiled-coil region" evidence="3">
    <location>
        <begin position="40"/>
        <end position="97"/>
    </location>
</feature>
<gene>
    <name evidence="5" type="primary">vps60</name>
    <name evidence="5" type="ORF">PPL_04515</name>
</gene>
<dbReference type="PANTHER" id="PTHR22761:SF12">
    <property type="entry name" value="CHARGED MULTIVESICULAR BODY PROTEIN 5"/>
    <property type="match status" value="1"/>
</dbReference>
<reference evidence="5 6" key="1">
    <citation type="journal article" date="2011" name="Genome Res.">
        <title>Phylogeny-wide analysis of social amoeba genomes highlights ancient origins for complex intercellular communication.</title>
        <authorList>
            <person name="Heidel A.J."/>
            <person name="Lawal H.M."/>
            <person name="Felder M."/>
            <person name="Schilde C."/>
            <person name="Helps N.R."/>
            <person name="Tunggal B."/>
            <person name="Rivero F."/>
            <person name="John U."/>
            <person name="Schleicher M."/>
            <person name="Eichinger L."/>
            <person name="Platzer M."/>
            <person name="Noegel A.A."/>
            <person name="Schaap P."/>
            <person name="Gloeckner G."/>
        </authorList>
    </citation>
    <scope>NUCLEOTIDE SEQUENCE [LARGE SCALE GENOMIC DNA]</scope>
    <source>
        <strain evidence="6">ATCC 26659 / Pp 5 / PN500</strain>
    </source>
</reference>
<dbReference type="OMA" id="APMGHAS"/>
<evidence type="ECO:0000313" key="6">
    <source>
        <dbReference type="Proteomes" id="UP000001396"/>
    </source>
</evidence>
<evidence type="ECO:0000256" key="3">
    <source>
        <dbReference type="SAM" id="Coils"/>
    </source>
</evidence>
<dbReference type="RefSeq" id="XP_020434937.1">
    <property type="nucleotide sequence ID" value="XM_020575417.1"/>
</dbReference>
<evidence type="ECO:0000256" key="1">
    <source>
        <dbReference type="ARBA" id="ARBA00006190"/>
    </source>
</evidence>
<dbReference type="AlphaFoldDB" id="D3B7S7"/>
<dbReference type="GeneID" id="31360002"/>
<protein>
    <submittedName>
        <fullName evidence="5">SNF7 family protein</fullName>
    </submittedName>
</protein>
<dbReference type="GO" id="GO:0006900">
    <property type="term" value="P:vesicle budding from membrane"/>
    <property type="evidence" value="ECO:0007669"/>
    <property type="project" value="TreeGrafter"/>
</dbReference>
<dbReference type="Pfam" id="PF03357">
    <property type="entry name" value="Snf7"/>
    <property type="match status" value="1"/>
</dbReference>
<comment type="similarity">
    <text evidence="1">Belongs to the SNF7 family.</text>
</comment>
<name>D3B7S7_HETP5</name>
<dbReference type="Gene3D" id="6.10.140.1230">
    <property type="match status" value="1"/>
</dbReference>
<evidence type="ECO:0000256" key="2">
    <source>
        <dbReference type="ARBA" id="ARBA00023054"/>
    </source>
</evidence>
<dbReference type="STRING" id="670386.D3B7S7"/>
<keyword evidence="6" id="KW-1185">Reference proteome</keyword>
<dbReference type="FunCoup" id="D3B7S7">
    <property type="interactions" value="670"/>
</dbReference>
<dbReference type="InParanoid" id="D3B7S7"/>
<evidence type="ECO:0000313" key="5">
    <source>
        <dbReference type="EMBL" id="EFA82820.1"/>
    </source>
</evidence>
<feature type="region of interest" description="Disordered" evidence="4">
    <location>
        <begin position="189"/>
        <end position="224"/>
    </location>
</feature>
<dbReference type="EMBL" id="ADBJ01000018">
    <property type="protein sequence ID" value="EFA82820.1"/>
    <property type="molecule type" value="Genomic_DNA"/>
</dbReference>
<dbReference type="PANTHER" id="PTHR22761">
    <property type="entry name" value="CHARGED MULTIVESICULAR BODY PROTEIN"/>
    <property type="match status" value="1"/>
</dbReference>
<sequence>MKRFFGMSKTAPAPTLDEATKRVSVILIRLRSIQFLDMNIGGLDDKIRKLDQELAVYRQQIKNTRPGPAQNGIKAKAMRVMKQKKMYEAQRDQLSQQSFNMEQTKFATQSMQDTVTMVSAMKQGAKEMKQQFKHINVDDVDSLQDEMQDLLDFNNDLQQSMSRAYTTPDSLDESELEAELMSMDDELELEDTPSYLIPSAPTTEPSAVDEYGLPEHNHASVNVN</sequence>
<dbReference type="GO" id="GO:0005771">
    <property type="term" value="C:multivesicular body"/>
    <property type="evidence" value="ECO:0007669"/>
    <property type="project" value="TreeGrafter"/>
</dbReference>
<dbReference type="GO" id="GO:0032511">
    <property type="term" value="P:late endosome to vacuole transport via multivesicular body sorting pathway"/>
    <property type="evidence" value="ECO:0007669"/>
    <property type="project" value="TreeGrafter"/>
</dbReference>
<comment type="caution">
    <text evidence="5">The sequence shown here is derived from an EMBL/GenBank/DDBJ whole genome shotgun (WGS) entry which is preliminary data.</text>
</comment>
<evidence type="ECO:0000256" key="4">
    <source>
        <dbReference type="SAM" id="MobiDB-lite"/>
    </source>
</evidence>
<keyword evidence="2 3" id="KW-0175">Coiled coil</keyword>
<dbReference type="Proteomes" id="UP000001396">
    <property type="component" value="Unassembled WGS sequence"/>
</dbReference>
<dbReference type="InterPro" id="IPR005024">
    <property type="entry name" value="Snf7_fam"/>
</dbReference>
<accession>D3B7S7</accession>